<dbReference type="EMBL" id="CP021434">
    <property type="protein sequence ID" value="ARU62911.1"/>
    <property type="molecule type" value="Genomic_DNA"/>
</dbReference>
<dbReference type="RefSeq" id="WP_087458261.1">
    <property type="nucleotide sequence ID" value="NZ_CP021434.1"/>
</dbReference>
<dbReference type="AlphaFoldDB" id="A0A1Y0IQW3"/>
<organism evidence="1 2">
    <name type="scientific">Tumebacillus avium</name>
    <dbReference type="NCBI Taxonomy" id="1903704"/>
    <lineage>
        <taxon>Bacteria</taxon>
        <taxon>Bacillati</taxon>
        <taxon>Bacillota</taxon>
        <taxon>Bacilli</taxon>
        <taxon>Bacillales</taxon>
        <taxon>Alicyclobacillaceae</taxon>
        <taxon>Tumebacillus</taxon>
    </lineage>
</organism>
<accession>A0A1Y0IQW3</accession>
<reference evidence="2" key="1">
    <citation type="submission" date="2017-05" db="EMBL/GenBank/DDBJ databases">
        <authorList>
            <person name="Sung H."/>
        </authorList>
    </citation>
    <scope>NUCLEOTIDE SEQUENCE [LARGE SCALE GENOMIC DNA]</scope>
    <source>
        <strain evidence="2">AR23208</strain>
    </source>
</reference>
<keyword evidence="2" id="KW-1185">Reference proteome</keyword>
<sequence>MSRIRIVPILAITCVTLSLLFGGWELYRNFGLVRPLEDQLMAAGTVQKVESVVNGQERAIKVTMKQVPDLQAAYEGVEQIVHDSLGAYVTIDLADNREDALEKTYRDLQPTLYAGIAKGEFPAMIANMGAQAKQAGVESKISMNDEHIFVELKKDGKYLYEVVPYQTTQAFTLNSLKEVSSQ</sequence>
<name>A0A1Y0IQW3_9BACL</name>
<proteinExistence type="predicted"/>
<dbReference type="Proteomes" id="UP000195437">
    <property type="component" value="Chromosome"/>
</dbReference>
<protein>
    <submittedName>
        <fullName evidence="1">Uncharacterized protein</fullName>
    </submittedName>
</protein>
<dbReference type="KEGG" id="tum:CBW65_19445"/>
<evidence type="ECO:0000313" key="2">
    <source>
        <dbReference type="Proteomes" id="UP000195437"/>
    </source>
</evidence>
<dbReference type="OrthoDB" id="2652483at2"/>
<evidence type="ECO:0000313" key="1">
    <source>
        <dbReference type="EMBL" id="ARU62911.1"/>
    </source>
</evidence>
<gene>
    <name evidence="1" type="ORF">CBW65_19445</name>
</gene>